<feature type="region of interest" description="Disordered" evidence="5">
    <location>
        <begin position="1"/>
        <end position="35"/>
    </location>
</feature>
<evidence type="ECO:0000256" key="3">
    <source>
        <dbReference type="ARBA" id="ARBA00022483"/>
    </source>
</evidence>
<dbReference type="PANTHER" id="PTHR12542:SF41">
    <property type="entry name" value="EXOCYST COMPLEX COMPONENT 7"/>
    <property type="match status" value="1"/>
</dbReference>
<dbReference type="GO" id="GO:0005546">
    <property type="term" value="F:phosphatidylinositol-4,5-bisphosphate binding"/>
    <property type="evidence" value="ECO:0007669"/>
    <property type="project" value="InterPro"/>
</dbReference>
<dbReference type="GO" id="GO:0006887">
    <property type="term" value="P:exocytosis"/>
    <property type="evidence" value="ECO:0007669"/>
    <property type="project" value="UniProtKB-KW"/>
</dbReference>
<keyword evidence="4" id="KW-0653">Protein transport</keyword>
<keyword evidence="3 4" id="KW-0268">Exocytosis</keyword>
<dbReference type="Pfam" id="PF03081">
    <property type="entry name" value="Exo70_C"/>
    <property type="match status" value="1"/>
</dbReference>
<dbReference type="EMBL" id="PJQD01000013">
    <property type="protein sequence ID" value="POY75704.1"/>
    <property type="molecule type" value="Genomic_DNA"/>
</dbReference>
<dbReference type="STRING" id="741276.A0A2S5BG10"/>
<dbReference type="InterPro" id="IPR004140">
    <property type="entry name" value="Exo70"/>
</dbReference>
<comment type="similarity">
    <text evidence="1 4">Belongs to the EXO70 family.</text>
</comment>
<reference evidence="7 8" key="1">
    <citation type="journal article" date="2018" name="Front. Microbiol.">
        <title>Prospects for Fungal Bioremediation of Acidic Radioactive Waste Sites: Characterization and Genome Sequence of Rhodotorula taiwanensis MD1149.</title>
        <authorList>
            <person name="Tkavc R."/>
            <person name="Matrosova V.Y."/>
            <person name="Grichenko O.E."/>
            <person name="Gostincar C."/>
            <person name="Volpe R.P."/>
            <person name="Klimenkova P."/>
            <person name="Gaidamakova E.K."/>
            <person name="Zhou C.E."/>
            <person name="Stewart B.J."/>
            <person name="Lyman M.G."/>
            <person name="Malfatti S.A."/>
            <person name="Rubinfeld B."/>
            <person name="Courtot M."/>
            <person name="Singh J."/>
            <person name="Dalgard C.L."/>
            <person name="Hamilton T."/>
            <person name="Frey K.G."/>
            <person name="Gunde-Cimerman N."/>
            <person name="Dugan L."/>
            <person name="Daly M.J."/>
        </authorList>
    </citation>
    <scope>NUCLEOTIDE SEQUENCE [LARGE SCALE GENOMIC DNA]</scope>
    <source>
        <strain evidence="7 8">MD1149</strain>
    </source>
</reference>
<evidence type="ECO:0000259" key="6">
    <source>
        <dbReference type="Pfam" id="PF03081"/>
    </source>
</evidence>
<evidence type="ECO:0000256" key="4">
    <source>
        <dbReference type="RuleBase" id="RU365026"/>
    </source>
</evidence>
<organism evidence="7 8">
    <name type="scientific">Rhodotorula taiwanensis</name>
    <dbReference type="NCBI Taxonomy" id="741276"/>
    <lineage>
        <taxon>Eukaryota</taxon>
        <taxon>Fungi</taxon>
        <taxon>Dikarya</taxon>
        <taxon>Basidiomycota</taxon>
        <taxon>Pucciniomycotina</taxon>
        <taxon>Microbotryomycetes</taxon>
        <taxon>Sporidiobolales</taxon>
        <taxon>Sporidiobolaceae</taxon>
        <taxon>Rhodotorula</taxon>
    </lineage>
</organism>
<evidence type="ECO:0000256" key="1">
    <source>
        <dbReference type="ARBA" id="ARBA00006756"/>
    </source>
</evidence>
<accession>A0A2S5BG10</accession>
<dbReference type="Proteomes" id="UP000237144">
    <property type="component" value="Unassembled WGS sequence"/>
</dbReference>
<keyword evidence="2 4" id="KW-0813">Transport</keyword>
<protein>
    <recommendedName>
        <fullName evidence="4">Exocyst complex protein EXO70</fullName>
    </recommendedName>
</protein>
<evidence type="ECO:0000256" key="5">
    <source>
        <dbReference type="SAM" id="MobiDB-lite"/>
    </source>
</evidence>
<feature type="region of interest" description="Disordered" evidence="5">
    <location>
        <begin position="283"/>
        <end position="308"/>
    </location>
</feature>
<comment type="subcellular location">
    <subcellularLocation>
        <location evidence="4">Bud</location>
    </subcellularLocation>
    <subcellularLocation>
        <location evidence="4">Bud neck</location>
    </subcellularLocation>
</comment>
<evidence type="ECO:0000313" key="8">
    <source>
        <dbReference type="Proteomes" id="UP000237144"/>
    </source>
</evidence>
<dbReference type="InterPro" id="IPR046364">
    <property type="entry name" value="Exo70_C"/>
</dbReference>
<feature type="region of interest" description="Disordered" evidence="5">
    <location>
        <begin position="377"/>
        <end position="400"/>
    </location>
</feature>
<dbReference type="Pfam" id="PF20669">
    <property type="entry name" value="Exo70_N"/>
    <property type="match status" value="1"/>
</dbReference>
<evidence type="ECO:0000256" key="2">
    <source>
        <dbReference type="ARBA" id="ARBA00022448"/>
    </source>
</evidence>
<gene>
    <name evidence="7" type="ORF">BMF94_1327</name>
</gene>
<dbReference type="SUPFAM" id="SSF74788">
    <property type="entry name" value="Cullin repeat-like"/>
    <property type="match status" value="1"/>
</dbReference>
<feature type="compositionally biased region" description="Polar residues" evidence="5">
    <location>
        <begin position="11"/>
        <end position="35"/>
    </location>
</feature>
<comment type="function">
    <text evidence="4">Involved in the secretory pathway as part of the exocyst complex which tethers secretory vesicles to the sites of exocytosis. Also plays a role in the assembly of the exocyst.</text>
</comment>
<feature type="compositionally biased region" description="Low complexity" evidence="5">
    <location>
        <begin position="295"/>
        <end position="306"/>
    </location>
</feature>
<dbReference type="OrthoDB" id="1922221at2759"/>
<dbReference type="GO" id="GO:0015031">
    <property type="term" value="P:protein transport"/>
    <property type="evidence" value="ECO:0007669"/>
    <property type="project" value="UniProtKB-KW"/>
</dbReference>
<dbReference type="Gene3D" id="1.20.1280.170">
    <property type="entry name" value="Exocyst complex component Exo70"/>
    <property type="match status" value="1"/>
</dbReference>
<dbReference type="GO" id="GO:0000145">
    <property type="term" value="C:exocyst"/>
    <property type="evidence" value="ECO:0007669"/>
    <property type="project" value="InterPro"/>
</dbReference>
<sequence>MATTRFRAYSAPTSQPHTTAGPSSSLPATNPSSNANSLALEQASADLTLLQQSLQRSTRITHRMGATLGQLDDRLARLEKSLVPIYKQTGRLTRVQKNIEATVRSIDGLLGHNDLVEREQALIQAGPNPDDLKPYLASLDRLVAASEALRKTDATSTAVAAAAESSATVATSRAGQSATLAQMAALIDTGAKHLVGVFTKWLRETSQVVDAGKLLVQGRAFPTLSPFYLEHALPLIAYLRSLPNPHGASSSSLISSTYASVRGAYLEESLKPAAREALEDARLDKVQQGQSPRPGSGNASTGATGSNRRRTLGRLLDALLAMLKSEHAVLTTVFLTQSSNATSSSSSSTVPLPNLQRIYASLLPPALALLTTTGTSLNTQIKKPSGPSATTTTTTSSSSSTTAALAPLAFTTFQELQERQDEFEEWVRAKAKRKENELGELSHAFRGTCLTSLPAVIEDTKAWGNRGLVGADALFSGLHAVTINVVNFMRQLADNPPLAESFLAVLGNGNWGAPARKIVTNTTDDAVLLPVYLDDVFSTLTNALEARARNLRGRSGSSAIFLLNNLSYLRQSILASSVVDVLGEGLEDTLNKRMRTAKAAYLDVWSPLVAALLDAGFAEQTGAAGAIKAGIGAVKGSGGTERRETKDRFVRFHEALEEVEQLHGQARIDENDVELRERLRSDVERMVVPTYAKFVSRHRKDNYSTKYVRLDADGLEAKIRSFFE</sequence>
<dbReference type="PANTHER" id="PTHR12542">
    <property type="entry name" value="EXOCYST COMPLEX PROTEIN EXO70"/>
    <property type="match status" value="1"/>
</dbReference>
<evidence type="ECO:0000313" key="7">
    <source>
        <dbReference type="EMBL" id="POY75704.1"/>
    </source>
</evidence>
<dbReference type="AlphaFoldDB" id="A0A2S5BG10"/>
<feature type="compositionally biased region" description="Low complexity" evidence="5">
    <location>
        <begin position="387"/>
        <end position="400"/>
    </location>
</feature>
<proteinExistence type="inferred from homology"/>
<feature type="domain" description="Exocyst complex subunit Exo70 C-terminal" evidence="6">
    <location>
        <begin position="408"/>
        <end position="720"/>
    </location>
</feature>
<comment type="caution">
    <text evidence="7">The sequence shown here is derived from an EMBL/GenBank/DDBJ whole genome shotgun (WGS) entry which is preliminary data.</text>
</comment>
<dbReference type="InterPro" id="IPR016159">
    <property type="entry name" value="Cullin_repeat-like_dom_sf"/>
</dbReference>
<name>A0A2S5BG10_9BASI</name>
<dbReference type="GO" id="GO:0005935">
    <property type="term" value="C:cellular bud neck"/>
    <property type="evidence" value="ECO:0007669"/>
    <property type="project" value="UniProtKB-SubCell"/>
</dbReference>
<keyword evidence="8" id="KW-1185">Reference proteome</keyword>